<dbReference type="STRING" id="118110.XW81_01135"/>
<comment type="similarity">
    <text evidence="2 11 12">Belongs to the class-I aminoacyl-tRNA synthetase family.</text>
</comment>
<dbReference type="InterPro" id="IPR009080">
    <property type="entry name" value="tRNAsynth_Ia_anticodon-bd"/>
</dbReference>
<accession>A0A172WDK2</accession>
<dbReference type="PROSITE" id="PS00178">
    <property type="entry name" value="AA_TRNA_LIGASE_I"/>
    <property type="match status" value="1"/>
</dbReference>
<protein>
    <recommendedName>
        <fullName evidence="11">Arginine--tRNA ligase</fullName>
        <ecNumber evidence="11">6.1.1.19</ecNumber>
    </recommendedName>
    <alternativeName>
        <fullName evidence="11">Arginyl-tRNA synthetase</fullName>
        <shortName evidence="11">ArgRS</shortName>
    </alternativeName>
</protein>
<evidence type="ECO:0000256" key="12">
    <source>
        <dbReference type="RuleBase" id="RU363038"/>
    </source>
</evidence>
<dbReference type="SMART" id="SM01016">
    <property type="entry name" value="Arg_tRNA_synt_N"/>
    <property type="match status" value="1"/>
</dbReference>
<feature type="short sequence motif" description="'HIGH' region" evidence="11">
    <location>
        <begin position="122"/>
        <end position="132"/>
    </location>
</feature>
<keyword evidence="6 11" id="KW-0547">Nucleotide-binding</keyword>
<keyword evidence="9 11" id="KW-0030">Aminoacyl-tRNA synthetase</keyword>
<dbReference type="Gene3D" id="3.30.1360.70">
    <property type="entry name" value="Arginyl tRNA synthetase N-terminal domain"/>
    <property type="match status" value="1"/>
</dbReference>
<keyword evidence="8 11" id="KW-0648">Protein biosynthesis</keyword>
<organism evidence="15 16">
    <name type="scientific">Buchnera aphidicola subsp. Schlechtendalia chinensis</name>
    <dbReference type="NCBI Taxonomy" id="118110"/>
    <lineage>
        <taxon>Bacteria</taxon>
        <taxon>Pseudomonadati</taxon>
        <taxon>Pseudomonadota</taxon>
        <taxon>Gammaproteobacteria</taxon>
        <taxon>Enterobacterales</taxon>
        <taxon>Erwiniaceae</taxon>
        <taxon>Buchnera</taxon>
    </lineage>
</organism>
<comment type="subcellular location">
    <subcellularLocation>
        <location evidence="1 11">Cytoplasm</location>
    </subcellularLocation>
</comment>
<dbReference type="InterPro" id="IPR035684">
    <property type="entry name" value="ArgRS_core"/>
</dbReference>
<dbReference type="SUPFAM" id="SSF52374">
    <property type="entry name" value="Nucleotidylyl transferase"/>
    <property type="match status" value="1"/>
</dbReference>
<dbReference type="PANTHER" id="PTHR11956:SF5">
    <property type="entry name" value="ARGININE--TRNA LIGASE, CYTOPLASMIC"/>
    <property type="match status" value="1"/>
</dbReference>
<dbReference type="Proteomes" id="UP000077654">
    <property type="component" value="Chromosome"/>
</dbReference>
<comment type="catalytic activity">
    <reaction evidence="10 11">
        <text>tRNA(Arg) + L-arginine + ATP = L-arginyl-tRNA(Arg) + AMP + diphosphate</text>
        <dbReference type="Rhea" id="RHEA:20301"/>
        <dbReference type="Rhea" id="RHEA-COMP:9658"/>
        <dbReference type="Rhea" id="RHEA-COMP:9673"/>
        <dbReference type="ChEBI" id="CHEBI:30616"/>
        <dbReference type="ChEBI" id="CHEBI:32682"/>
        <dbReference type="ChEBI" id="CHEBI:33019"/>
        <dbReference type="ChEBI" id="CHEBI:78442"/>
        <dbReference type="ChEBI" id="CHEBI:78513"/>
        <dbReference type="ChEBI" id="CHEBI:456215"/>
        <dbReference type="EC" id="6.1.1.19"/>
    </reaction>
</comment>
<dbReference type="GO" id="GO:0005524">
    <property type="term" value="F:ATP binding"/>
    <property type="evidence" value="ECO:0007669"/>
    <property type="project" value="UniProtKB-UniRule"/>
</dbReference>
<dbReference type="SUPFAM" id="SSF55190">
    <property type="entry name" value="Arginyl-tRNA synthetase (ArgRS), N-terminal 'additional' domain"/>
    <property type="match status" value="1"/>
</dbReference>
<dbReference type="Gene3D" id="3.40.50.620">
    <property type="entry name" value="HUPs"/>
    <property type="match status" value="1"/>
</dbReference>
<reference evidence="15 16" key="1">
    <citation type="submission" date="2015-04" db="EMBL/GenBank/DDBJ databases">
        <title>Buchnera aphidicola assembly.</title>
        <authorList>
            <person name="Zhang Y."/>
        </authorList>
    </citation>
    <scope>NUCLEOTIDE SEQUENCE [LARGE SCALE GENOMIC DNA]</scope>
    <source>
        <strain evidence="15 16">SC</strain>
    </source>
</reference>
<evidence type="ECO:0000256" key="9">
    <source>
        <dbReference type="ARBA" id="ARBA00023146"/>
    </source>
</evidence>
<dbReference type="Gene3D" id="1.10.730.10">
    <property type="entry name" value="Isoleucyl-tRNA Synthetase, Domain 1"/>
    <property type="match status" value="1"/>
</dbReference>
<evidence type="ECO:0000256" key="8">
    <source>
        <dbReference type="ARBA" id="ARBA00022917"/>
    </source>
</evidence>
<dbReference type="GO" id="GO:0006420">
    <property type="term" value="P:arginyl-tRNA aminoacylation"/>
    <property type="evidence" value="ECO:0007669"/>
    <property type="project" value="UniProtKB-UniRule"/>
</dbReference>
<proteinExistence type="inferred from homology"/>
<dbReference type="Pfam" id="PF05746">
    <property type="entry name" value="DALR_1"/>
    <property type="match status" value="1"/>
</dbReference>
<dbReference type="OrthoDB" id="9803211at2"/>
<name>A0A172WDK2_BUCSC</name>
<feature type="domain" description="Arginyl tRNA synthetase N-terminal" evidence="14">
    <location>
        <begin position="1"/>
        <end position="87"/>
    </location>
</feature>
<dbReference type="Pfam" id="PF00750">
    <property type="entry name" value="tRNA-synt_1d"/>
    <property type="match status" value="1"/>
</dbReference>
<evidence type="ECO:0000259" key="13">
    <source>
        <dbReference type="SMART" id="SM00836"/>
    </source>
</evidence>
<keyword evidence="5 11" id="KW-0436">Ligase</keyword>
<dbReference type="AlphaFoldDB" id="A0A172WDK2"/>
<evidence type="ECO:0000256" key="1">
    <source>
        <dbReference type="ARBA" id="ARBA00004496"/>
    </source>
</evidence>
<dbReference type="CDD" id="cd00671">
    <property type="entry name" value="ArgRS_core"/>
    <property type="match status" value="1"/>
</dbReference>
<dbReference type="PRINTS" id="PR01038">
    <property type="entry name" value="TRNASYNTHARG"/>
</dbReference>
<evidence type="ECO:0000256" key="6">
    <source>
        <dbReference type="ARBA" id="ARBA00022741"/>
    </source>
</evidence>
<dbReference type="HAMAP" id="MF_00123">
    <property type="entry name" value="Arg_tRNA_synth"/>
    <property type="match status" value="1"/>
</dbReference>
<sequence length="575" mass="66920">MNIKSILKKHIIQSLTNNGIKKSSDILVYNTYDKKPWNYQINGIINIAKHTNQDSYTLAKKIAIKMQIHEMYKSIQVSQPGFINIFLNETWMFKKLEKKINSIRLDVKLQKPKNIVIDYSSPNIAKDMHVGHLRSTVIGDATARIMEFLGHNVIRMNHIGDWGMQFGMIIAYLQENKKKLELLKFLNFNAIYQKAKKLCEKNEKFLKKTQECTIKLQSDDKCYKKIWQEIVNITIHRNEKIYKKLDVTLSKKHILGESFYKDMLPEIVKDLKNKRIAIEHNGAIIVFLNTFKNRNGDPMGVTIKNEDGRFLYAATDLACLKYRYEVLHADQILYYTDSRQHRHLMQIIEIGKKAGYIPNDFQIEHHMFGMILSKNNRPFKTRSGENIKLSFLLNEAINRAKTIAKQKNPAISNKKLNLLAKKIGIGAIKYFDLSKNRSTNYTFNWKNILSFNGNTAPYIQYAYTRILSIFKKLEISMIKIKGKIQLTELCEIKLGFKLLQFEEIIVETSKKGMPHILCGYLYDLATLFSHFYENCSILFSKNIKTHNSRLILSFLTARTIKQGLKIIGISTINYM</sequence>
<dbReference type="SMART" id="SM00836">
    <property type="entry name" value="DALR_1"/>
    <property type="match status" value="1"/>
</dbReference>
<dbReference type="InterPro" id="IPR001412">
    <property type="entry name" value="aa-tRNA-synth_I_CS"/>
</dbReference>
<evidence type="ECO:0000256" key="7">
    <source>
        <dbReference type="ARBA" id="ARBA00022840"/>
    </source>
</evidence>
<evidence type="ECO:0000259" key="14">
    <source>
        <dbReference type="SMART" id="SM01016"/>
    </source>
</evidence>
<evidence type="ECO:0000256" key="11">
    <source>
        <dbReference type="HAMAP-Rule" id="MF_00123"/>
    </source>
</evidence>
<dbReference type="PANTHER" id="PTHR11956">
    <property type="entry name" value="ARGINYL-TRNA SYNTHETASE"/>
    <property type="match status" value="1"/>
</dbReference>
<dbReference type="PATRIC" id="fig|118110.3.peg.231"/>
<dbReference type="SUPFAM" id="SSF47323">
    <property type="entry name" value="Anticodon-binding domain of a subclass of class I aminoacyl-tRNA synthetases"/>
    <property type="match status" value="1"/>
</dbReference>
<evidence type="ECO:0000256" key="2">
    <source>
        <dbReference type="ARBA" id="ARBA00005594"/>
    </source>
</evidence>
<evidence type="ECO:0000313" key="15">
    <source>
        <dbReference type="EMBL" id="ANF17017.1"/>
    </source>
</evidence>
<dbReference type="EMBL" id="CP011299">
    <property type="protein sequence ID" value="ANF17017.1"/>
    <property type="molecule type" value="Genomic_DNA"/>
</dbReference>
<evidence type="ECO:0000313" key="16">
    <source>
        <dbReference type="Proteomes" id="UP000077654"/>
    </source>
</evidence>
<keyword evidence="7 11" id="KW-0067">ATP-binding</keyword>
<gene>
    <name evidence="11" type="primary">argS</name>
    <name evidence="15" type="ORF">XW81_01135</name>
</gene>
<evidence type="ECO:0000256" key="3">
    <source>
        <dbReference type="ARBA" id="ARBA00011245"/>
    </source>
</evidence>
<dbReference type="InterPro" id="IPR005148">
    <property type="entry name" value="Arg-tRNA-synth_N"/>
</dbReference>
<evidence type="ECO:0000256" key="5">
    <source>
        <dbReference type="ARBA" id="ARBA00022598"/>
    </source>
</evidence>
<dbReference type="Pfam" id="PF03485">
    <property type="entry name" value="Arg_tRNA_synt_N"/>
    <property type="match status" value="1"/>
</dbReference>
<feature type="domain" description="DALR anticodon binding" evidence="13">
    <location>
        <begin position="459"/>
        <end position="575"/>
    </location>
</feature>
<dbReference type="InterPro" id="IPR001278">
    <property type="entry name" value="Arg-tRNA-ligase"/>
</dbReference>
<dbReference type="InterPro" id="IPR036695">
    <property type="entry name" value="Arg-tRNA-synth_N_sf"/>
</dbReference>
<dbReference type="InterPro" id="IPR008909">
    <property type="entry name" value="DALR_anticod-bd"/>
</dbReference>
<dbReference type="FunFam" id="3.40.50.620:FF:000030">
    <property type="entry name" value="Arginine--tRNA ligase"/>
    <property type="match status" value="1"/>
</dbReference>
<keyword evidence="4 11" id="KW-0963">Cytoplasm</keyword>
<comment type="subunit">
    <text evidence="3 11">Monomer.</text>
</comment>
<dbReference type="InterPro" id="IPR014729">
    <property type="entry name" value="Rossmann-like_a/b/a_fold"/>
</dbReference>
<dbReference type="EC" id="6.1.1.19" evidence="11"/>
<keyword evidence="16" id="KW-1185">Reference proteome</keyword>
<dbReference type="RefSeq" id="WP_075474105.1">
    <property type="nucleotide sequence ID" value="NZ_CP011299.1"/>
</dbReference>
<evidence type="ECO:0000256" key="4">
    <source>
        <dbReference type="ARBA" id="ARBA00022490"/>
    </source>
</evidence>
<dbReference type="NCBIfam" id="TIGR00456">
    <property type="entry name" value="argS"/>
    <property type="match status" value="1"/>
</dbReference>
<evidence type="ECO:0000256" key="10">
    <source>
        <dbReference type="ARBA" id="ARBA00049339"/>
    </source>
</evidence>
<dbReference type="GO" id="GO:0005737">
    <property type="term" value="C:cytoplasm"/>
    <property type="evidence" value="ECO:0007669"/>
    <property type="project" value="UniProtKB-SubCell"/>
</dbReference>
<dbReference type="GO" id="GO:0004814">
    <property type="term" value="F:arginine-tRNA ligase activity"/>
    <property type="evidence" value="ECO:0007669"/>
    <property type="project" value="UniProtKB-UniRule"/>
</dbReference>